<dbReference type="STRING" id="1931275.BV914_04265"/>
<dbReference type="PANTHER" id="PTHR43221:SF1">
    <property type="entry name" value="PROTEASE HTPX"/>
    <property type="match status" value="1"/>
</dbReference>
<keyword evidence="4" id="KW-0645">Protease</keyword>
<evidence type="ECO:0000256" key="12">
    <source>
        <dbReference type="SAM" id="Phobius"/>
    </source>
</evidence>
<name>A0A1X3DGR3_9NEIS</name>
<evidence type="ECO:0000256" key="5">
    <source>
        <dbReference type="ARBA" id="ARBA00022692"/>
    </source>
</evidence>
<keyword evidence="7" id="KW-0378">Hydrolase</keyword>
<dbReference type="GO" id="GO:0006508">
    <property type="term" value="P:proteolysis"/>
    <property type="evidence" value="ECO:0007669"/>
    <property type="project" value="UniProtKB-KW"/>
</dbReference>
<dbReference type="InterPro" id="IPR050083">
    <property type="entry name" value="HtpX_protease"/>
</dbReference>
<dbReference type="PANTHER" id="PTHR43221">
    <property type="entry name" value="PROTEASE HTPX"/>
    <property type="match status" value="1"/>
</dbReference>
<dbReference type="EMBL" id="MTAB01000023">
    <property type="protein sequence ID" value="OSI18965.1"/>
    <property type="molecule type" value="Genomic_DNA"/>
</dbReference>
<feature type="transmembrane region" description="Helical" evidence="12">
    <location>
        <begin position="20"/>
        <end position="46"/>
    </location>
</feature>
<keyword evidence="3" id="KW-1003">Cell membrane</keyword>
<evidence type="ECO:0000256" key="6">
    <source>
        <dbReference type="ARBA" id="ARBA00022723"/>
    </source>
</evidence>
<dbReference type="OrthoDB" id="15218at2"/>
<evidence type="ECO:0000259" key="13">
    <source>
        <dbReference type="Pfam" id="PF01435"/>
    </source>
</evidence>
<evidence type="ECO:0000256" key="3">
    <source>
        <dbReference type="ARBA" id="ARBA00022475"/>
    </source>
</evidence>
<dbReference type="RefSeq" id="WP_085360094.1">
    <property type="nucleotide sequence ID" value="NZ_MTAB01000023.1"/>
</dbReference>
<sequence length="599" mass="66047">MRFRQYQKDARRISSGLLCLYALAVMSVAGLTAYVTALICSFYIVPPSEGSGIGYSKTIFIVVFAAISAVIIGAGWVRLRQLSAGGHVVAEALGGMRITRGKAGLAERRLLNVVEEMAIASGVRMPKVYVLPDLSLNAFAAGMSENDAVIGITRGAVQGFDRNELQAVVAHEFSHILNGDMRRNMQLCGCLYGLQMITSLGHFFMHGDTGSSLRSGESRGLPTMFLGVVLLCLGFVGSLAASWIQAAISRQREFLADASAVQFTRQSDGLASALYKVAVASHRRLTSPYAAEYAHFMFEGVHEADIFDKLAATHPDIYLRIERLSPFKARRWKKEIREAQSVRTDFFFASSAAYLSDGRSDFSAAEAEYRQKHLSRQTAEAIRAFDPESAGRADELARIAPRHWLSAEGDGERLLVVLACLFAPQASARAAEQVWETAFPLRFAFYRRLSRHPLPQPVHQALLEHLLPSAAALPPDERERLHADLYALVQNETLSPDAAVLWLEAAAWLGWFKPVSDGLSEAQIHNAAIQAVQDWVAEAGRLNPFAARELPHTLHRMAALERRKRLLLSEACCRILAEGGQEDWRTRAQVAVKLYGRKP</sequence>
<evidence type="ECO:0000256" key="1">
    <source>
        <dbReference type="ARBA" id="ARBA00001947"/>
    </source>
</evidence>
<feature type="transmembrane region" description="Helical" evidence="12">
    <location>
        <begin position="187"/>
        <end position="205"/>
    </location>
</feature>
<comment type="caution">
    <text evidence="14">The sequence shown here is derived from an EMBL/GenBank/DDBJ whole genome shotgun (WGS) entry which is preliminary data.</text>
</comment>
<keyword evidence="6" id="KW-0479">Metal-binding</keyword>
<keyword evidence="9 12" id="KW-1133">Transmembrane helix</keyword>
<protein>
    <recommendedName>
        <fullName evidence="13">Peptidase M48 domain-containing protein</fullName>
    </recommendedName>
</protein>
<keyword evidence="8" id="KW-0862">Zinc</keyword>
<keyword evidence="10" id="KW-0482">Metalloprotease</keyword>
<dbReference type="AlphaFoldDB" id="A0A1X3DGR3"/>
<proteinExistence type="predicted"/>
<evidence type="ECO:0000256" key="8">
    <source>
        <dbReference type="ARBA" id="ARBA00022833"/>
    </source>
</evidence>
<gene>
    <name evidence="14" type="ORF">BV912_09445</name>
</gene>
<evidence type="ECO:0000256" key="4">
    <source>
        <dbReference type="ARBA" id="ARBA00022670"/>
    </source>
</evidence>
<feature type="transmembrane region" description="Helical" evidence="12">
    <location>
        <begin position="58"/>
        <end position="77"/>
    </location>
</feature>
<evidence type="ECO:0000256" key="2">
    <source>
        <dbReference type="ARBA" id="ARBA00004651"/>
    </source>
</evidence>
<keyword evidence="11 12" id="KW-0472">Membrane</keyword>
<organism evidence="14 15">
    <name type="scientific">Neisseria dumasiana</name>
    <dbReference type="NCBI Taxonomy" id="1931275"/>
    <lineage>
        <taxon>Bacteria</taxon>
        <taxon>Pseudomonadati</taxon>
        <taxon>Pseudomonadota</taxon>
        <taxon>Betaproteobacteria</taxon>
        <taxon>Neisseriales</taxon>
        <taxon>Neisseriaceae</taxon>
        <taxon>Neisseria</taxon>
    </lineage>
</organism>
<dbReference type="GO" id="GO:0005886">
    <property type="term" value="C:plasma membrane"/>
    <property type="evidence" value="ECO:0007669"/>
    <property type="project" value="UniProtKB-SubCell"/>
</dbReference>
<evidence type="ECO:0000313" key="14">
    <source>
        <dbReference type="EMBL" id="OSI18965.1"/>
    </source>
</evidence>
<evidence type="ECO:0000313" key="15">
    <source>
        <dbReference type="Proteomes" id="UP000193303"/>
    </source>
</evidence>
<dbReference type="Pfam" id="PF01435">
    <property type="entry name" value="Peptidase_M48"/>
    <property type="match status" value="1"/>
</dbReference>
<dbReference type="Proteomes" id="UP000193303">
    <property type="component" value="Unassembled WGS sequence"/>
</dbReference>
<comment type="subcellular location">
    <subcellularLocation>
        <location evidence="2">Cell membrane</location>
        <topology evidence="2">Multi-pass membrane protein</topology>
    </subcellularLocation>
</comment>
<keyword evidence="5 12" id="KW-0812">Transmembrane</keyword>
<dbReference type="InterPro" id="IPR001915">
    <property type="entry name" value="Peptidase_M48"/>
</dbReference>
<feature type="transmembrane region" description="Helical" evidence="12">
    <location>
        <begin position="225"/>
        <end position="244"/>
    </location>
</feature>
<evidence type="ECO:0000256" key="9">
    <source>
        <dbReference type="ARBA" id="ARBA00022989"/>
    </source>
</evidence>
<feature type="domain" description="Peptidase M48" evidence="13">
    <location>
        <begin position="107"/>
        <end position="325"/>
    </location>
</feature>
<dbReference type="Gene3D" id="3.30.2010.10">
    <property type="entry name" value="Metalloproteases ('zincins'), catalytic domain"/>
    <property type="match status" value="1"/>
</dbReference>
<evidence type="ECO:0000256" key="10">
    <source>
        <dbReference type="ARBA" id="ARBA00023049"/>
    </source>
</evidence>
<reference evidence="15" key="1">
    <citation type="submission" date="2017-01" db="EMBL/GenBank/DDBJ databases">
        <authorList>
            <person name="Mah S.A."/>
            <person name="Swanson W.J."/>
            <person name="Moy G.W."/>
            <person name="Vacquier V.D."/>
        </authorList>
    </citation>
    <scope>NUCLEOTIDE SEQUENCE [LARGE SCALE GENOMIC DNA]</scope>
    <source>
        <strain evidence="15">124861</strain>
    </source>
</reference>
<evidence type="ECO:0000256" key="11">
    <source>
        <dbReference type="ARBA" id="ARBA00023136"/>
    </source>
</evidence>
<evidence type="ECO:0000256" key="7">
    <source>
        <dbReference type="ARBA" id="ARBA00022801"/>
    </source>
</evidence>
<comment type="cofactor">
    <cofactor evidence="1">
        <name>Zn(2+)</name>
        <dbReference type="ChEBI" id="CHEBI:29105"/>
    </cofactor>
</comment>
<dbReference type="GO" id="GO:0004222">
    <property type="term" value="F:metalloendopeptidase activity"/>
    <property type="evidence" value="ECO:0007669"/>
    <property type="project" value="InterPro"/>
</dbReference>
<accession>A0A1X3DGR3</accession>
<dbReference type="GO" id="GO:0046872">
    <property type="term" value="F:metal ion binding"/>
    <property type="evidence" value="ECO:0007669"/>
    <property type="project" value="UniProtKB-KW"/>
</dbReference>